<keyword evidence="2" id="KW-1185">Reference proteome</keyword>
<sequence length="511" mass="56153">MADSVPILTQPHSESHETQKSETLLPSLDDTIEQNSENFGWMMFLQSIVAALVMFFDSQQSFIGIYTDANPSWHCINHTICSSDSDICKLPKSAWAWDSPASKTIISYWGLECANSFTTGLPQSSFFMGSFIGGYLLATLADSSLGRKNLIFLSSFTMALATTAIIFSPNYWVYLALKFISGFCRSTIGGGILVLLTEKVSKKWLFRVGIFAFSSFTLGFLSLPAIAYLNRDSSWKLLYLWTSVPAMFHSLFAYFFVTESPRWLLTQGREEEAMALLKGTTPTEGGGDLTVRLLKVPAKPESSIGNFYSSITHLSSKAWAIKRMSLLMVLAFGIGLVYYGMPLGVGNLGFNIYLASMFNALLEVPSFIALYFLENCKRRTSIIVFTTISGICSILCVVAGNGVKAAKISLELASFFCGCTASNLMNIYIIELFPTSVRNTTMSLVRQAVVCGAIFGPFLVSAGRRNDIFFYGLIGAVVMCCGFTVVYLPETKGSTLCDTMDQQENKETVGV</sequence>
<accession>A0ACB9MGL6</accession>
<dbReference type="EMBL" id="CM039434">
    <property type="protein sequence ID" value="KAI4323275.1"/>
    <property type="molecule type" value="Genomic_DNA"/>
</dbReference>
<evidence type="ECO:0000313" key="2">
    <source>
        <dbReference type="Proteomes" id="UP000828941"/>
    </source>
</evidence>
<comment type="caution">
    <text evidence="1">The sequence shown here is derived from an EMBL/GenBank/DDBJ whole genome shotgun (WGS) entry which is preliminary data.</text>
</comment>
<organism evidence="1 2">
    <name type="scientific">Bauhinia variegata</name>
    <name type="common">Purple orchid tree</name>
    <name type="synonym">Phanera variegata</name>
    <dbReference type="NCBI Taxonomy" id="167791"/>
    <lineage>
        <taxon>Eukaryota</taxon>
        <taxon>Viridiplantae</taxon>
        <taxon>Streptophyta</taxon>
        <taxon>Embryophyta</taxon>
        <taxon>Tracheophyta</taxon>
        <taxon>Spermatophyta</taxon>
        <taxon>Magnoliopsida</taxon>
        <taxon>eudicotyledons</taxon>
        <taxon>Gunneridae</taxon>
        <taxon>Pentapetalae</taxon>
        <taxon>rosids</taxon>
        <taxon>fabids</taxon>
        <taxon>Fabales</taxon>
        <taxon>Fabaceae</taxon>
        <taxon>Cercidoideae</taxon>
        <taxon>Cercideae</taxon>
        <taxon>Bauhiniinae</taxon>
        <taxon>Bauhinia</taxon>
    </lineage>
</organism>
<dbReference type="Proteomes" id="UP000828941">
    <property type="component" value="Chromosome 9"/>
</dbReference>
<protein>
    <submittedName>
        <fullName evidence="1">Uncharacterized protein</fullName>
    </submittedName>
</protein>
<evidence type="ECO:0000313" key="1">
    <source>
        <dbReference type="EMBL" id="KAI4323275.1"/>
    </source>
</evidence>
<reference evidence="1 2" key="1">
    <citation type="journal article" date="2022" name="DNA Res.">
        <title>Chromosomal-level genome assembly of the orchid tree Bauhinia variegata (Leguminosae; Cercidoideae) supports the allotetraploid origin hypothesis of Bauhinia.</title>
        <authorList>
            <person name="Zhong Y."/>
            <person name="Chen Y."/>
            <person name="Zheng D."/>
            <person name="Pang J."/>
            <person name="Liu Y."/>
            <person name="Luo S."/>
            <person name="Meng S."/>
            <person name="Qian L."/>
            <person name="Wei D."/>
            <person name="Dai S."/>
            <person name="Zhou R."/>
        </authorList>
    </citation>
    <scope>NUCLEOTIDE SEQUENCE [LARGE SCALE GENOMIC DNA]</scope>
    <source>
        <strain evidence="1">BV-YZ2020</strain>
    </source>
</reference>
<name>A0ACB9MGL6_BAUVA</name>
<proteinExistence type="predicted"/>
<gene>
    <name evidence="1" type="ORF">L6164_022895</name>
</gene>